<protein>
    <submittedName>
        <fullName evidence="3">Ubinuclein-2-like isoform X1</fullName>
    </submittedName>
</protein>
<dbReference type="InterPro" id="IPR026947">
    <property type="entry name" value="UBN_middle_dom"/>
</dbReference>
<gene>
    <name evidence="3" type="ORF">BpHYR1_036521</name>
</gene>
<dbReference type="OrthoDB" id="68076at2759"/>
<comment type="caution">
    <text evidence="3">The sequence shown here is derived from an EMBL/GenBank/DDBJ whole genome shotgun (WGS) entry which is preliminary data.</text>
</comment>
<dbReference type="Proteomes" id="UP000276133">
    <property type="component" value="Unassembled WGS sequence"/>
</dbReference>
<evidence type="ECO:0000313" key="4">
    <source>
        <dbReference type="Proteomes" id="UP000276133"/>
    </source>
</evidence>
<feature type="compositionally biased region" description="Polar residues" evidence="1">
    <location>
        <begin position="547"/>
        <end position="558"/>
    </location>
</feature>
<feature type="region of interest" description="Disordered" evidence="1">
    <location>
        <begin position="582"/>
        <end position="612"/>
    </location>
</feature>
<evidence type="ECO:0000313" key="3">
    <source>
        <dbReference type="EMBL" id="RNA33400.1"/>
    </source>
</evidence>
<feature type="compositionally biased region" description="Low complexity" evidence="1">
    <location>
        <begin position="533"/>
        <end position="546"/>
    </location>
</feature>
<proteinExistence type="predicted"/>
<dbReference type="EMBL" id="REGN01001646">
    <property type="protein sequence ID" value="RNA33400.1"/>
    <property type="molecule type" value="Genomic_DNA"/>
</dbReference>
<reference evidence="3 4" key="1">
    <citation type="journal article" date="2018" name="Sci. Rep.">
        <title>Genomic signatures of local adaptation to the degree of environmental predictability in rotifers.</title>
        <authorList>
            <person name="Franch-Gras L."/>
            <person name="Hahn C."/>
            <person name="Garcia-Roger E.M."/>
            <person name="Carmona M.J."/>
            <person name="Serra M."/>
            <person name="Gomez A."/>
        </authorList>
    </citation>
    <scope>NUCLEOTIDE SEQUENCE [LARGE SCALE GENOMIC DNA]</scope>
    <source>
        <strain evidence="3">HYR1</strain>
    </source>
</reference>
<keyword evidence="4" id="KW-1185">Reference proteome</keyword>
<name>A0A3M7SD03_BRAPC</name>
<evidence type="ECO:0000259" key="2">
    <source>
        <dbReference type="Pfam" id="PF14075"/>
    </source>
</evidence>
<dbReference type="AlphaFoldDB" id="A0A3M7SD03"/>
<feature type="region of interest" description="Disordered" evidence="1">
    <location>
        <begin position="492"/>
        <end position="558"/>
    </location>
</feature>
<evidence type="ECO:0000256" key="1">
    <source>
        <dbReference type="SAM" id="MobiDB-lite"/>
    </source>
</evidence>
<dbReference type="Pfam" id="PF14075">
    <property type="entry name" value="UBN_AB"/>
    <property type="match status" value="1"/>
</dbReference>
<dbReference type="STRING" id="10195.A0A3M7SD03"/>
<feature type="compositionally biased region" description="Polar residues" evidence="1">
    <location>
        <begin position="584"/>
        <end position="612"/>
    </location>
</feature>
<accession>A0A3M7SD03</accession>
<organism evidence="3 4">
    <name type="scientific">Brachionus plicatilis</name>
    <name type="common">Marine rotifer</name>
    <name type="synonym">Brachionus muelleri</name>
    <dbReference type="NCBI Taxonomy" id="10195"/>
    <lineage>
        <taxon>Eukaryota</taxon>
        <taxon>Metazoa</taxon>
        <taxon>Spiralia</taxon>
        <taxon>Gnathifera</taxon>
        <taxon>Rotifera</taxon>
        <taxon>Eurotatoria</taxon>
        <taxon>Monogononta</taxon>
        <taxon>Pseudotrocha</taxon>
        <taxon>Ploima</taxon>
        <taxon>Brachionidae</taxon>
        <taxon>Brachionus</taxon>
    </lineage>
</organism>
<sequence length="668" mass="75883">MIKGNLRKHQSLINGSAKSTILYKFVQKNSKLCKNSKKIELSQEPKSTINTQILNEKNRLVNQSNIDTKPRGDDSNEYIDVEEEFQNQTNKSHLTDTSLVNNSLSRSNLSQSAVCQNLPDNLPADFVALITKFLDLYEHIITTNTESLPPDLKSILINIYTESKRVKQQSNVFNYLSHKTGRNKDSLFRVCRRILNKDTAPNQSNLAGTSSEFIQNLPAQNQPNKPHNFATPNLPVNLSMKAENDLKIKQSPPVSPQITFGDLSEELKTKIVNLKKEYLICKQKNELAKFLEKSHIQNWIYSVDISVRNSKSTNLSRLRDFCIGKLAESFDMSKERFQKDYQTIVAQMRTKSLENSLRNKISELKREVDAEMPKHFDKFSRLMDEYSKNKLNEKNEEARKKMNPPRKKFEFTEKIRDLILNIIQIKMSLFRICGSSPSPQNSQMDASAKLGYIDNFFETELLNLWPKNWMQKNVLLNFYQIKYCQQQQHMQHQRTSSLNHAVQRAPTSSSSKQASSSTINISSKNGKTVKIEPQAPSPIASQAASSKMNMPSTPKSINQQTQAINLSKQNVYDNVVSQHKKKTINQNMVPGVNSSQSEEFSPNPSRPSKSPQNLFQISNLIGSAGLANSPLPDLTKLQQQLNLMLPNLVQNSASLPNLSNSFSNNNPK</sequence>
<feature type="compositionally biased region" description="Low complexity" evidence="1">
    <location>
        <begin position="507"/>
        <end position="525"/>
    </location>
</feature>
<feature type="domain" description="Ubinuclein middle" evidence="2">
    <location>
        <begin position="262"/>
        <end position="473"/>
    </location>
</feature>